<dbReference type="InterPro" id="IPR018101">
    <property type="entry name" value="Transl_elong_Ts_CS"/>
</dbReference>
<feature type="compositionally biased region" description="Low complexity" evidence="9">
    <location>
        <begin position="219"/>
        <end position="229"/>
    </location>
</feature>
<evidence type="ECO:0000256" key="1">
    <source>
        <dbReference type="ARBA" id="ARBA00005532"/>
    </source>
</evidence>
<dbReference type="FunFam" id="1.10.8.10:FF:000001">
    <property type="entry name" value="Elongation factor Ts"/>
    <property type="match status" value="1"/>
</dbReference>
<dbReference type="InterPro" id="IPR009060">
    <property type="entry name" value="UBA-like_sf"/>
</dbReference>
<protein>
    <recommendedName>
        <fullName evidence="2 6">Elongation factor Ts</fullName>
        <shortName evidence="6">EF-Ts</shortName>
    </recommendedName>
</protein>
<evidence type="ECO:0000256" key="2">
    <source>
        <dbReference type="ARBA" id="ARBA00016956"/>
    </source>
</evidence>
<evidence type="ECO:0000256" key="3">
    <source>
        <dbReference type="ARBA" id="ARBA00022768"/>
    </source>
</evidence>
<dbReference type="InterPro" id="IPR014039">
    <property type="entry name" value="Transl_elong_EFTs/EF1B_dimer"/>
</dbReference>
<comment type="function">
    <text evidence="5 6 7">Associates with the EF-Tu.GDP complex and induces the exchange of GDP to GTP. It remains bound to the aminoacyl-tRNA.EF-Tu.GTP complex up to the GTP hydrolysis stage on the ribosome.</text>
</comment>
<keyword evidence="6" id="KW-0963">Cytoplasm</keyword>
<dbReference type="PANTHER" id="PTHR11741:SF10">
    <property type="entry name" value="POLYPROTEIN OF EF-TS, CHLOROPLASTIC"/>
    <property type="match status" value="1"/>
</dbReference>
<reference evidence="11 12" key="1">
    <citation type="submission" date="2019-01" db="EMBL/GenBank/DDBJ databases">
        <title>Coherence of Microcystis species and biogeography revealed through population genomics.</title>
        <authorList>
            <person name="Perez-Carrascal O.M."/>
            <person name="Terrat Y."/>
            <person name="Giani A."/>
            <person name="Fortin N."/>
            <person name="Tromas N."/>
            <person name="Shapiro B.J."/>
        </authorList>
    </citation>
    <scope>NUCLEOTIDE SEQUENCE [LARGE SCALE GENOMIC DNA]</scope>
    <source>
        <strain evidence="11">Ma_SC_T_19800800_S464</strain>
    </source>
</reference>
<feature type="region of interest" description="Involved in Mg(2+) ion dislocation from EF-Tu" evidence="6">
    <location>
        <begin position="82"/>
        <end position="85"/>
    </location>
</feature>
<evidence type="ECO:0000256" key="8">
    <source>
        <dbReference type="RuleBase" id="RU000643"/>
    </source>
</evidence>
<dbReference type="EMBL" id="SFBL01000075">
    <property type="protein sequence ID" value="TRU26798.1"/>
    <property type="molecule type" value="Genomic_DNA"/>
</dbReference>
<dbReference type="PROSITE" id="PS01127">
    <property type="entry name" value="EF_TS_2"/>
    <property type="match status" value="1"/>
</dbReference>
<keyword evidence="4 6" id="KW-0648">Protein biosynthesis</keyword>
<evidence type="ECO:0000313" key="12">
    <source>
        <dbReference type="Proteomes" id="UP000319313"/>
    </source>
</evidence>
<dbReference type="NCBIfam" id="TIGR00116">
    <property type="entry name" value="tsf"/>
    <property type="match status" value="1"/>
</dbReference>
<comment type="caution">
    <text evidence="11">The sequence shown here is derived from an EMBL/GenBank/DDBJ whole genome shotgun (WGS) entry which is preliminary data.</text>
</comment>
<dbReference type="SUPFAM" id="SSF54713">
    <property type="entry name" value="Elongation factor Ts (EF-Ts), dimerisation domain"/>
    <property type="match status" value="1"/>
</dbReference>
<dbReference type="CDD" id="cd14275">
    <property type="entry name" value="UBA_EF-Ts"/>
    <property type="match status" value="1"/>
</dbReference>
<name>A0A552DX35_MICAE</name>
<feature type="compositionally biased region" description="Basic and acidic residues" evidence="9">
    <location>
        <begin position="230"/>
        <end position="239"/>
    </location>
</feature>
<proteinExistence type="inferred from homology"/>
<dbReference type="SUPFAM" id="SSF46934">
    <property type="entry name" value="UBA-like"/>
    <property type="match status" value="1"/>
</dbReference>
<sequence>MAEITAQQVKELREKTGAGMMDCKKALTENAGDITKAIEWLRQKGITSAEKKASRVAAEGMIGSYIHTGSRIGVLVEVNCETDFVARREEFKKLVNDVAMQIAACPNVEYVKVADIPVEIAAKEKEIEMGRDDLANKPDNIKEKIVAGRIEKRLKELSLLDQPFIRDQNISVEELIKQAIAALGENIQVRRFQRFVLGEGIEKEETDFAAEVAAQMGQKAPEPVAAAPQVEEKAPEPAAKDNPPAKGKKKK</sequence>
<dbReference type="InterPro" id="IPR036402">
    <property type="entry name" value="EF-Ts_dimer_sf"/>
</dbReference>
<evidence type="ECO:0000256" key="4">
    <source>
        <dbReference type="ARBA" id="ARBA00022917"/>
    </source>
</evidence>
<dbReference type="GO" id="GO:0005737">
    <property type="term" value="C:cytoplasm"/>
    <property type="evidence" value="ECO:0007669"/>
    <property type="project" value="UniProtKB-SubCell"/>
</dbReference>
<feature type="domain" description="Translation elongation factor EFTs/EF1B dimerisation" evidence="10">
    <location>
        <begin position="52"/>
        <end position="199"/>
    </location>
</feature>
<keyword evidence="3 6" id="KW-0251">Elongation factor</keyword>
<dbReference type="GO" id="GO:0003746">
    <property type="term" value="F:translation elongation factor activity"/>
    <property type="evidence" value="ECO:0007669"/>
    <property type="project" value="UniProtKB-UniRule"/>
</dbReference>
<dbReference type="Gene3D" id="3.30.479.20">
    <property type="entry name" value="Elongation factor Ts, dimerisation domain"/>
    <property type="match status" value="1"/>
</dbReference>
<evidence type="ECO:0000256" key="7">
    <source>
        <dbReference type="RuleBase" id="RU000642"/>
    </source>
</evidence>
<evidence type="ECO:0000256" key="9">
    <source>
        <dbReference type="SAM" id="MobiDB-lite"/>
    </source>
</evidence>
<dbReference type="InterPro" id="IPR001816">
    <property type="entry name" value="Transl_elong_EFTs/EF1B"/>
</dbReference>
<accession>A0A552DX35</accession>
<dbReference type="Gene3D" id="1.10.286.20">
    <property type="match status" value="1"/>
</dbReference>
<comment type="subcellular location">
    <subcellularLocation>
        <location evidence="6 8">Cytoplasm</location>
    </subcellularLocation>
</comment>
<comment type="similarity">
    <text evidence="1 6 7">Belongs to the EF-Ts family.</text>
</comment>
<gene>
    <name evidence="6 11" type="primary">tsf</name>
    <name evidence="11" type="ORF">EWV81_08830</name>
</gene>
<dbReference type="Proteomes" id="UP000319313">
    <property type="component" value="Unassembled WGS sequence"/>
</dbReference>
<dbReference type="PROSITE" id="PS01126">
    <property type="entry name" value="EF_TS_1"/>
    <property type="match status" value="1"/>
</dbReference>
<dbReference type="HAMAP" id="MF_00050">
    <property type="entry name" value="EF_Ts"/>
    <property type="match status" value="1"/>
</dbReference>
<evidence type="ECO:0000256" key="6">
    <source>
        <dbReference type="HAMAP-Rule" id="MF_00050"/>
    </source>
</evidence>
<feature type="region of interest" description="Disordered" evidence="9">
    <location>
        <begin position="215"/>
        <end position="251"/>
    </location>
</feature>
<organism evidence="11 12">
    <name type="scientific">Microcystis aeruginosa Ma_SC_T_19800800_S464</name>
    <dbReference type="NCBI Taxonomy" id="2486257"/>
    <lineage>
        <taxon>Bacteria</taxon>
        <taxon>Bacillati</taxon>
        <taxon>Cyanobacteriota</taxon>
        <taxon>Cyanophyceae</taxon>
        <taxon>Oscillatoriophycideae</taxon>
        <taxon>Chroococcales</taxon>
        <taxon>Microcystaceae</taxon>
        <taxon>Microcystis</taxon>
    </lineage>
</organism>
<evidence type="ECO:0000256" key="5">
    <source>
        <dbReference type="ARBA" id="ARBA00025453"/>
    </source>
</evidence>
<dbReference type="PANTHER" id="PTHR11741">
    <property type="entry name" value="ELONGATION FACTOR TS"/>
    <property type="match status" value="1"/>
</dbReference>
<dbReference type="FunFam" id="1.10.286.20:FF:000001">
    <property type="entry name" value="Elongation factor Ts"/>
    <property type="match status" value="1"/>
</dbReference>
<dbReference type="Gene3D" id="1.10.8.10">
    <property type="entry name" value="DNA helicase RuvA subunit, C-terminal domain"/>
    <property type="match status" value="1"/>
</dbReference>
<evidence type="ECO:0000313" key="11">
    <source>
        <dbReference type="EMBL" id="TRU26798.1"/>
    </source>
</evidence>
<evidence type="ECO:0000259" key="10">
    <source>
        <dbReference type="Pfam" id="PF00889"/>
    </source>
</evidence>
<dbReference type="Pfam" id="PF00889">
    <property type="entry name" value="EF_TS"/>
    <property type="match status" value="1"/>
</dbReference>
<dbReference type="AlphaFoldDB" id="A0A552DX35"/>